<keyword evidence="2" id="KW-0812">Transmembrane</keyword>
<evidence type="ECO:0000256" key="2">
    <source>
        <dbReference type="SAM" id="Phobius"/>
    </source>
</evidence>
<keyword evidence="2" id="KW-0472">Membrane</keyword>
<reference evidence="4" key="1">
    <citation type="journal article" date="2023" name="Commun. Biol.">
        <title>Genome analysis of Parmales, the sister group of diatoms, reveals the evolutionary specialization of diatoms from phago-mixotrophs to photoautotrophs.</title>
        <authorList>
            <person name="Ban H."/>
            <person name="Sato S."/>
            <person name="Yoshikawa S."/>
            <person name="Yamada K."/>
            <person name="Nakamura Y."/>
            <person name="Ichinomiya M."/>
            <person name="Sato N."/>
            <person name="Blanc-Mathieu R."/>
            <person name="Endo H."/>
            <person name="Kuwata A."/>
            <person name="Ogata H."/>
        </authorList>
    </citation>
    <scope>NUCLEOTIDE SEQUENCE [LARGE SCALE GENOMIC DNA]</scope>
    <source>
        <strain evidence="4">NIES 3701</strain>
    </source>
</reference>
<comment type="caution">
    <text evidence="3">The sequence shown here is derived from an EMBL/GenBank/DDBJ whole genome shotgun (WGS) entry which is preliminary data.</text>
</comment>
<accession>A0A9W7B7T1</accession>
<feature type="transmembrane region" description="Helical" evidence="2">
    <location>
        <begin position="1498"/>
        <end position="1522"/>
    </location>
</feature>
<feature type="compositionally biased region" description="Basic and acidic residues" evidence="1">
    <location>
        <begin position="1690"/>
        <end position="1712"/>
    </location>
</feature>
<dbReference type="InterPro" id="IPR023393">
    <property type="entry name" value="START-like_dom_sf"/>
</dbReference>
<sequence length="1719" mass="194061">MSPPHKKTTPHFLKPKAKNLSVNFLDPNKSHTSSMSTYVATSRSLKDDAVADKFFISLIDERPEMARNERNMMNNMLELGCSGISWKRIKNTHTSHISKYKGYVSQKERTMLAGKASGRVSASSTQLLASVVNFASWEKLQKHSLVNGNLPRERTVVPDSCSHILSYTMALHPPLRNRIFKMWSTWDMQVDSDGLRTCYFAWCPFEDMEVGMYSGETFSQLGSFISRSNLNLNNLTDESGSVGNSYKSLKNDVEAKAASLSESAKNIINGNEVPARSSGLYVFRELAPNVTFVTLINLIDLKGHLPALLMDLKLTETLKSLDNMRKRHSRDTEKVDSEVREHMKKVFARDRQDDQILSETDDMWERCYEMRKFQAQPKSDRQRVSSYSPARLLSSIGKRKEYEPWRAMDSPCALTKMERRKNLTLSNGNNLVTECRASCICDCSAEDAMAYLWDACSDTRLKGGRESSLKAHLDKSLALYVDQHDRVFEPAGGAGGGRNDVVAVLKKLPWPLKKIEFVFSRTWRKIGDGYGIAVESVDNRVNADYGTVMKHKVRGFMQALILIEPTQSGTASLESCNLKLFQVLNVGRRHNYIRLVDSNKHIFESFVKQNAIKVRKTFEKDKIIDQLGRDQIKSVIADDQTGCTEEEEDFLDNIHDQLDITGSMAFDTLPTPDMHVNARILLRGTYAIIRATTVLEATIDDASAYEFAPSSRGKLKYFIEQHGKDRNIVYINPHSYIQMKRFEIPLYKQREFVQRYVLKKSEDEAGSKNIEIGIDSVQHNLFPETNQYIRSIGTSLFIFEKLPPLFGIPQTKMSYVAKMTWGGLVPGRFVRVKAQEGLAWILSMRKTFDKKKTLDALERKQFIEKLHLNSWGHATSSSAAAYTDEEKKDIEVGQEFFRIFQNNPTKKRVASSSASVINEIAFRKNDASGWGLSETKIRAKKEDILAFLWNVDANCCKHVADIERLVLERHNAHHQIAYLCRAAAVKGYSPRYSVSRMVWAEVADGSLVVVHHPCGHSKEEEQQNDDGRKRVDFSSICKVKETLDPSICKLTYIYHSVGDKQLSMMTHMKQMMELVYDVKSYFLQLRVASDLEDDDGRMLGEALSHASDSTVDSCFRSYRALQEMDDRFPWFKPMIVAVLNNSLHMAPAIDSKLVFLSEDDGHVIGSGLALPIAINLTNDAAVEEWLARYPALKEFGRGGDGEKWFIPMIEVIAARLLSSAAWGMTTRVLIGGGVSLLDFASDLYMIKLYREDPDNLVFSYLMIGMVGLCCLLQLGIVTAQNWKAPLHIKIREMLYVICFVKPAVDAYRVATGNVQSRHSMASPVLEMMAVRCVELFAESLPSACLATYVVINGESSFAALASILISALSAGYTCASISYDLDTNPDQRLKAPTFYGFLHDDAYKRSICFVCMVMLSALLLIAKSLTTGLLMSVSLKAFLLENAVEFSLFFLYKVYNMDVVHPFRTEGIFMTVLFSLCIPIGTKVISDYTGLVFFRHPNFLGGFWSINMVLTFIGMIFATILYSEGSVGGVAGGGVDADTDTAADFENTRVLRITTVITSCLSLWLLTFLIFLKSINESHIKSFFNHETSKSYVQSFFNSPSDSTKIVVLSYNARVWKEIRPDVKSWIAVNWTQWNYERPLWFTSSFKDFDGDLVPESSDKFNIMKRKFEMQRSSMKITVQRIGRMTVDHGRRGGEGKIFPKGEERGEERGEIKGGGGEL</sequence>
<evidence type="ECO:0000313" key="3">
    <source>
        <dbReference type="EMBL" id="GMH85716.1"/>
    </source>
</evidence>
<keyword evidence="2" id="KW-1133">Transmembrane helix</keyword>
<name>A0A9W7B7T1_9STRA</name>
<proteinExistence type="predicted"/>
<dbReference type="Proteomes" id="UP001165085">
    <property type="component" value="Unassembled WGS sequence"/>
</dbReference>
<feature type="transmembrane region" description="Helical" evidence="2">
    <location>
        <begin position="1357"/>
        <end position="1379"/>
    </location>
</feature>
<evidence type="ECO:0000313" key="4">
    <source>
        <dbReference type="Proteomes" id="UP001165085"/>
    </source>
</evidence>
<dbReference type="EMBL" id="BRXY01000307">
    <property type="protein sequence ID" value="GMH85716.1"/>
    <property type="molecule type" value="Genomic_DNA"/>
</dbReference>
<feature type="transmembrane region" description="Helical" evidence="2">
    <location>
        <begin position="1467"/>
        <end position="1486"/>
    </location>
</feature>
<gene>
    <name evidence="3" type="ORF">TrST_g4793</name>
</gene>
<protein>
    <submittedName>
        <fullName evidence="3">Uncharacterized protein</fullName>
    </submittedName>
</protein>
<evidence type="ECO:0000256" key="1">
    <source>
        <dbReference type="SAM" id="MobiDB-lite"/>
    </source>
</evidence>
<feature type="transmembrane region" description="Helical" evidence="2">
    <location>
        <begin position="1257"/>
        <end position="1279"/>
    </location>
</feature>
<dbReference type="OrthoDB" id="215785at2759"/>
<dbReference type="Gene3D" id="3.30.530.20">
    <property type="match status" value="4"/>
</dbReference>
<feature type="transmembrane region" description="Helical" evidence="2">
    <location>
        <begin position="1402"/>
        <end position="1421"/>
    </location>
</feature>
<keyword evidence="4" id="KW-1185">Reference proteome</keyword>
<feature type="region of interest" description="Disordered" evidence="1">
    <location>
        <begin position="1690"/>
        <end position="1719"/>
    </location>
</feature>
<dbReference type="SUPFAM" id="SSF55961">
    <property type="entry name" value="Bet v1-like"/>
    <property type="match status" value="4"/>
</dbReference>
<organism evidence="3 4">
    <name type="scientific">Triparma strigata</name>
    <dbReference type="NCBI Taxonomy" id="1606541"/>
    <lineage>
        <taxon>Eukaryota</taxon>
        <taxon>Sar</taxon>
        <taxon>Stramenopiles</taxon>
        <taxon>Ochrophyta</taxon>
        <taxon>Bolidophyceae</taxon>
        <taxon>Parmales</taxon>
        <taxon>Triparmaceae</taxon>
        <taxon>Triparma</taxon>
    </lineage>
</organism>
<feature type="transmembrane region" description="Helical" evidence="2">
    <location>
        <begin position="1550"/>
        <end position="1572"/>
    </location>
</feature>